<evidence type="ECO:0000259" key="1">
    <source>
        <dbReference type="Pfam" id="PF13539"/>
    </source>
</evidence>
<dbReference type="AlphaFoldDB" id="A0A4Q7V1T6"/>
<accession>A0A4Q7V1T6</accession>
<dbReference type="EMBL" id="SHKL01000001">
    <property type="protein sequence ID" value="RZT87434.1"/>
    <property type="molecule type" value="Genomic_DNA"/>
</dbReference>
<comment type="caution">
    <text evidence="2">The sequence shown here is derived from an EMBL/GenBank/DDBJ whole genome shotgun (WGS) entry which is preliminary data.</text>
</comment>
<dbReference type="GO" id="GO:0004180">
    <property type="term" value="F:carboxypeptidase activity"/>
    <property type="evidence" value="ECO:0007669"/>
    <property type="project" value="UniProtKB-KW"/>
</dbReference>
<keyword evidence="3" id="KW-1185">Reference proteome</keyword>
<dbReference type="InterPro" id="IPR009045">
    <property type="entry name" value="Zn_M74/Hedgehog-like"/>
</dbReference>
<sequence length="290" mass="30634">MAIDLTDYSKTAAQRGWGAGWPSCNGAKAAGTATVSADLSGVRVSVHKRIARLVDLLMDATEKRGYRLKSGHCGGYNCRAISGTNSPSNHSWGLAVDLNWQSNPYVRPRRTDMPVWMPLLWNRYGFAWGGNYGSNGTRGKADAMHYEFMGSPADADAMTALALRELAGGSAPASATPPVSAPAIPEDIEVLDNTPLAAGRNDFRLIVPTGSASQLIARSWVSIVGNGANVTGTIYAQSDTGGLKNFPVSASFANGHSQRWWTELPSGTTQIGIVLDAPRGGTLALEAKAK</sequence>
<keyword evidence="2" id="KW-0378">Hydrolase</keyword>
<gene>
    <name evidence="2" type="ORF">EV383_4358</name>
</gene>
<feature type="domain" description="Peptidase M15C" evidence="1">
    <location>
        <begin position="83"/>
        <end position="147"/>
    </location>
</feature>
<dbReference type="SUPFAM" id="SSF55166">
    <property type="entry name" value="Hedgehog/DD-peptidase"/>
    <property type="match status" value="1"/>
</dbReference>
<name>A0A4Q7V1T6_PSEST</name>
<proteinExistence type="predicted"/>
<organism evidence="2 3">
    <name type="scientific">Pseudonocardia sediminis</name>
    <dbReference type="NCBI Taxonomy" id="1397368"/>
    <lineage>
        <taxon>Bacteria</taxon>
        <taxon>Bacillati</taxon>
        <taxon>Actinomycetota</taxon>
        <taxon>Actinomycetes</taxon>
        <taxon>Pseudonocardiales</taxon>
        <taxon>Pseudonocardiaceae</taxon>
        <taxon>Pseudonocardia</taxon>
    </lineage>
</organism>
<dbReference type="OrthoDB" id="9799970at2"/>
<evidence type="ECO:0000313" key="2">
    <source>
        <dbReference type="EMBL" id="RZT87434.1"/>
    </source>
</evidence>
<dbReference type="InterPro" id="IPR039561">
    <property type="entry name" value="Peptidase_M15C"/>
</dbReference>
<reference evidence="2 3" key="1">
    <citation type="submission" date="2019-02" db="EMBL/GenBank/DDBJ databases">
        <title>Sequencing the genomes of 1000 actinobacteria strains.</title>
        <authorList>
            <person name="Klenk H.-P."/>
        </authorList>
    </citation>
    <scope>NUCLEOTIDE SEQUENCE [LARGE SCALE GENOMIC DNA]</scope>
    <source>
        <strain evidence="2 3">DSM 45779</strain>
    </source>
</reference>
<evidence type="ECO:0000313" key="3">
    <source>
        <dbReference type="Proteomes" id="UP000291591"/>
    </source>
</evidence>
<dbReference type="RefSeq" id="WP_130291587.1">
    <property type="nucleotide sequence ID" value="NZ_SHKL01000001.1"/>
</dbReference>
<keyword evidence="2" id="KW-0121">Carboxypeptidase</keyword>
<dbReference type="Gene3D" id="3.30.1380.10">
    <property type="match status" value="1"/>
</dbReference>
<dbReference type="Proteomes" id="UP000291591">
    <property type="component" value="Unassembled WGS sequence"/>
</dbReference>
<dbReference type="Pfam" id="PF13539">
    <property type="entry name" value="Peptidase_M15_4"/>
    <property type="match status" value="1"/>
</dbReference>
<keyword evidence="2" id="KW-0645">Protease</keyword>
<protein>
    <submittedName>
        <fullName evidence="2">D-alanyl-D-alanine carboxypeptidase-like protein</fullName>
    </submittedName>
</protein>